<evidence type="ECO:0000256" key="2">
    <source>
        <dbReference type="ARBA" id="ARBA00022448"/>
    </source>
</evidence>
<dbReference type="SMART" id="SM00382">
    <property type="entry name" value="AAA"/>
    <property type="match status" value="1"/>
</dbReference>
<gene>
    <name evidence="6" type="ORF">DES52_108144</name>
</gene>
<evidence type="ECO:0000256" key="3">
    <source>
        <dbReference type="ARBA" id="ARBA00022741"/>
    </source>
</evidence>
<name>A0A318S550_9DEIO</name>
<dbReference type="InterPro" id="IPR003439">
    <property type="entry name" value="ABC_transporter-like_ATP-bd"/>
</dbReference>
<dbReference type="GO" id="GO:0005524">
    <property type="term" value="F:ATP binding"/>
    <property type="evidence" value="ECO:0007669"/>
    <property type="project" value="UniProtKB-KW"/>
</dbReference>
<dbReference type="CDD" id="cd03235">
    <property type="entry name" value="ABC_Metallic_Cations"/>
    <property type="match status" value="1"/>
</dbReference>
<proteinExistence type="inferred from homology"/>
<dbReference type="RefSeq" id="WP_245900945.1">
    <property type="nucleotide sequence ID" value="NZ_QJSX01000008.1"/>
</dbReference>
<dbReference type="GO" id="GO:0016887">
    <property type="term" value="F:ATP hydrolysis activity"/>
    <property type="evidence" value="ECO:0007669"/>
    <property type="project" value="InterPro"/>
</dbReference>
<evidence type="ECO:0000256" key="1">
    <source>
        <dbReference type="ARBA" id="ARBA00005417"/>
    </source>
</evidence>
<keyword evidence="4 6" id="KW-0067">ATP-binding</keyword>
<protein>
    <submittedName>
        <fullName evidence="6">Manganese/iron transport system ATP-binding protein</fullName>
    </submittedName>
</protein>
<dbReference type="PROSITE" id="PS50893">
    <property type="entry name" value="ABC_TRANSPORTER_2"/>
    <property type="match status" value="1"/>
</dbReference>
<dbReference type="Pfam" id="PF00005">
    <property type="entry name" value="ABC_tran"/>
    <property type="match status" value="1"/>
</dbReference>
<keyword evidence="3" id="KW-0547">Nucleotide-binding</keyword>
<reference evidence="6 7" key="1">
    <citation type="submission" date="2018-06" db="EMBL/GenBank/DDBJ databases">
        <title>Genomic Encyclopedia of Type Strains, Phase IV (KMG-IV): sequencing the most valuable type-strain genomes for metagenomic binning, comparative biology and taxonomic classification.</title>
        <authorList>
            <person name="Goeker M."/>
        </authorList>
    </citation>
    <scope>NUCLEOTIDE SEQUENCE [LARGE SCALE GENOMIC DNA]</scope>
    <source>
        <strain evidence="6 7">DSM 18048</strain>
    </source>
</reference>
<dbReference type="Proteomes" id="UP000248326">
    <property type="component" value="Unassembled WGS sequence"/>
</dbReference>
<keyword evidence="2" id="KW-0813">Transport</keyword>
<evidence type="ECO:0000256" key="4">
    <source>
        <dbReference type="ARBA" id="ARBA00022840"/>
    </source>
</evidence>
<dbReference type="InterPro" id="IPR017871">
    <property type="entry name" value="ABC_transporter-like_CS"/>
</dbReference>
<dbReference type="PANTHER" id="PTHR42734:SF5">
    <property type="entry name" value="IRON TRANSPORT SYSTEM ATP-BINDING PROTEIN HI_0361-RELATED"/>
    <property type="match status" value="1"/>
</dbReference>
<evidence type="ECO:0000259" key="5">
    <source>
        <dbReference type="PROSITE" id="PS50893"/>
    </source>
</evidence>
<dbReference type="InterPro" id="IPR003593">
    <property type="entry name" value="AAA+_ATPase"/>
</dbReference>
<feature type="domain" description="ABC transporter" evidence="5">
    <location>
        <begin position="12"/>
        <end position="243"/>
    </location>
</feature>
<dbReference type="SUPFAM" id="SSF52540">
    <property type="entry name" value="P-loop containing nucleoside triphosphate hydrolases"/>
    <property type="match status" value="1"/>
</dbReference>
<evidence type="ECO:0000313" key="7">
    <source>
        <dbReference type="Proteomes" id="UP000248326"/>
    </source>
</evidence>
<sequence length="252" mass="27034">MTAASALGTELFAARDLGVRYGSHVALEHATLSLHRGECVAIIGPNGAGKSTLLKALLGLVPTSDGTLAFDAAIAAKPRDAIAYVPQQQTLDWTFPLTVWDVAMMGRTGRLGWLRLPRGRDREIVKDALTATGVLNLARRPVSDLSGGQRQRVLLARMLAREADLLLLDEPLTGVDAATGAKVMALLREQAERGRGVLLVTHDLEEAARWADRLVLVNRRVVAQGIPSEVYTPSNVEATFSSSHLGHTHAEA</sequence>
<dbReference type="InterPro" id="IPR027417">
    <property type="entry name" value="P-loop_NTPase"/>
</dbReference>
<comment type="similarity">
    <text evidence="1">Belongs to the ABC transporter superfamily.</text>
</comment>
<dbReference type="InterPro" id="IPR050153">
    <property type="entry name" value="Metal_Ion_Import_ABC"/>
</dbReference>
<dbReference type="EMBL" id="QJSX01000008">
    <property type="protein sequence ID" value="PYE53614.1"/>
    <property type="molecule type" value="Genomic_DNA"/>
</dbReference>
<dbReference type="AlphaFoldDB" id="A0A318S550"/>
<dbReference type="Gene3D" id="3.40.50.300">
    <property type="entry name" value="P-loop containing nucleotide triphosphate hydrolases"/>
    <property type="match status" value="1"/>
</dbReference>
<keyword evidence="7" id="KW-1185">Reference proteome</keyword>
<dbReference type="PANTHER" id="PTHR42734">
    <property type="entry name" value="METAL TRANSPORT SYSTEM ATP-BINDING PROTEIN TM_0124-RELATED"/>
    <property type="match status" value="1"/>
</dbReference>
<accession>A0A318S550</accession>
<dbReference type="PROSITE" id="PS00211">
    <property type="entry name" value="ABC_TRANSPORTER_1"/>
    <property type="match status" value="1"/>
</dbReference>
<organism evidence="6 7">
    <name type="scientific">Deinococcus yavapaiensis KR-236</name>
    <dbReference type="NCBI Taxonomy" id="694435"/>
    <lineage>
        <taxon>Bacteria</taxon>
        <taxon>Thermotogati</taxon>
        <taxon>Deinococcota</taxon>
        <taxon>Deinococci</taxon>
        <taxon>Deinococcales</taxon>
        <taxon>Deinococcaceae</taxon>
        <taxon>Deinococcus</taxon>
    </lineage>
</organism>
<evidence type="ECO:0000313" key="6">
    <source>
        <dbReference type="EMBL" id="PYE53614.1"/>
    </source>
</evidence>
<comment type="caution">
    <text evidence="6">The sequence shown here is derived from an EMBL/GenBank/DDBJ whole genome shotgun (WGS) entry which is preliminary data.</text>
</comment>